<dbReference type="Pfam" id="PF00254">
    <property type="entry name" value="FKBP_C"/>
    <property type="match status" value="1"/>
</dbReference>
<dbReference type="InterPro" id="IPR000774">
    <property type="entry name" value="PPIase_FKBP_N"/>
</dbReference>
<evidence type="ECO:0000256" key="4">
    <source>
        <dbReference type="ARBA" id="ARBA00023110"/>
    </source>
</evidence>
<comment type="caution">
    <text evidence="10">The sequence shown here is derived from an EMBL/GenBank/DDBJ whole genome shotgun (WGS) entry which is preliminary data.</text>
</comment>
<organism evidence="10 11">
    <name type="scientific">Flaviaesturariibacter aridisoli</name>
    <dbReference type="NCBI Taxonomy" id="2545761"/>
    <lineage>
        <taxon>Bacteria</taxon>
        <taxon>Pseudomonadati</taxon>
        <taxon>Bacteroidota</taxon>
        <taxon>Chitinophagia</taxon>
        <taxon>Chitinophagales</taxon>
        <taxon>Chitinophagaceae</taxon>
        <taxon>Flaviaestuariibacter</taxon>
    </lineage>
</organism>
<dbReference type="Pfam" id="PF01346">
    <property type="entry name" value="FKBP_N"/>
    <property type="match status" value="1"/>
</dbReference>
<dbReference type="PANTHER" id="PTHR43811">
    <property type="entry name" value="FKBP-TYPE PEPTIDYL-PROLYL CIS-TRANS ISOMERASE FKPA"/>
    <property type="match status" value="1"/>
</dbReference>
<dbReference type="Gene3D" id="1.10.287.460">
    <property type="entry name" value="Peptidyl-prolyl cis-trans isomerase, FKBP-type, N-terminal domain"/>
    <property type="match status" value="1"/>
</dbReference>
<evidence type="ECO:0000256" key="5">
    <source>
        <dbReference type="ARBA" id="ARBA00023235"/>
    </source>
</evidence>
<sequence length="241" mass="25714">MKKIFLATVLVASLAAQAQKKPAAKTAVKSAAGGAVLKTTTDSLSYAIGVNVANFYRQQGMKGINPTMVAKAINDIVNGKTPLLNDNQANQVMMRFMAKVQEEQGREQAQKAGPTIAAGERFLAENKNKPGVKTTASGLQYEVIKEGTGAKPAATDQVIAHYAGTLIDGTKFDNSYDRGEPITIGLNQVIKGWTEGLQLMSVGSKYRFFIPYQLGYGLQAAGTIPAGSALIFEVELIDIKK</sequence>
<evidence type="ECO:0000256" key="3">
    <source>
        <dbReference type="ARBA" id="ARBA00022729"/>
    </source>
</evidence>
<evidence type="ECO:0000256" key="6">
    <source>
        <dbReference type="PROSITE-ProRule" id="PRU00277"/>
    </source>
</evidence>
<evidence type="ECO:0000259" key="9">
    <source>
        <dbReference type="PROSITE" id="PS50059"/>
    </source>
</evidence>
<dbReference type="AlphaFoldDB" id="A0A4R4E561"/>
<dbReference type="FunFam" id="3.10.50.40:FF:000045">
    <property type="entry name" value="Peptidyl-prolyl cis-trans isomerase"/>
    <property type="match status" value="1"/>
</dbReference>
<evidence type="ECO:0000313" key="11">
    <source>
        <dbReference type="Proteomes" id="UP000295164"/>
    </source>
</evidence>
<evidence type="ECO:0000256" key="8">
    <source>
        <dbReference type="SAM" id="SignalP"/>
    </source>
</evidence>
<evidence type="ECO:0000256" key="7">
    <source>
        <dbReference type="RuleBase" id="RU003915"/>
    </source>
</evidence>
<comment type="catalytic activity">
    <reaction evidence="1 6 7">
        <text>[protein]-peptidylproline (omega=180) = [protein]-peptidylproline (omega=0)</text>
        <dbReference type="Rhea" id="RHEA:16237"/>
        <dbReference type="Rhea" id="RHEA-COMP:10747"/>
        <dbReference type="Rhea" id="RHEA-COMP:10748"/>
        <dbReference type="ChEBI" id="CHEBI:83833"/>
        <dbReference type="ChEBI" id="CHEBI:83834"/>
        <dbReference type="EC" id="5.2.1.8"/>
    </reaction>
</comment>
<dbReference type="PROSITE" id="PS50059">
    <property type="entry name" value="FKBP_PPIASE"/>
    <property type="match status" value="1"/>
</dbReference>
<feature type="domain" description="PPIase FKBP-type" evidence="9">
    <location>
        <begin position="155"/>
        <end position="240"/>
    </location>
</feature>
<dbReference type="PANTHER" id="PTHR43811:SF19">
    <property type="entry name" value="39 KDA FK506-BINDING NUCLEAR PROTEIN"/>
    <property type="match status" value="1"/>
</dbReference>
<dbReference type="InterPro" id="IPR046357">
    <property type="entry name" value="PPIase_dom_sf"/>
</dbReference>
<dbReference type="GO" id="GO:0006457">
    <property type="term" value="P:protein folding"/>
    <property type="evidence" value="ECO:0007669"/>
    <property type="project" value="InterPro"/>
</dbReference>
<keyword evidence="11" id="KW-1185">Reference proteome</keyword>
<comment type="similarity">
    <text evidence="2 7">Belongs to the FKBP-type PPIase family.</text>
</comment>
<feature type="chain" id="PRO_5020362109" description="Peptidyl-prolyl cis-trans isomerase" evidence="8">
    <location>
        <begin position="19"/>
        <end position="241"/>
    </location>
</feature>
<dbReference type="RefSeq" id="WP_131850736.1">
    <property type="nucleotide sequence ID" value="NZ_SKFH01000003.1"/>
</dbReference>
<dbReference type="EMBL" id="SKFH01000003">
    <property type="protein sequence ID" value="TCZ74137.1"/>
    <property type="molecule type" value="Genomic_DNA"/>
</dbReference>
<dbReference type="InterPro" id="IPR001179">
    <property type="entry name" value="PPIase_FKBP_dom"/>
</dbReference>
<dbReference type="EC" id="5.2.1.8" evidence="7"/>
<keyword evidence="3 8" id="KW-0732">Signal</keyword>
<gene>
    <name evidence="10" type="ORF">E0486_03415</name>
</gene>
<proteinExistence type="inferred from homology"/>
<feature type="signal peptide" evidence="8">
    <location>
        <begin position="1"/>
        <end position="18"/>
    </location>
</feature>
<name>A0A4R4E561_9BACT</name>
<accession>A0A4R4E561</accession>
<evidence type="ECO:0000256" key="1">
    <source>
        <dbReference type="ARBA" id="ARBA00000971"/>
    </source>
</evidence>
<dbReference type="GO" id="GO:0003755">
    <property type="term" value="F:peptidyl-prolyl cis-trans isomerase activity"/>
    <property type="evidence" value="ECO:0007669"/>
    <property type="project" value="UniProtKB-UniRule"/>
</dbReference>
<evidence type="ECO:0000256" key="2">
    <source>
        <dbReference type="ARBA" id="ARBA00006577"/>
    </source>
</evidence>
<keyword evidence="5 6" id="KW-0413">Isomerase</keyword>
<evidence type="ECO:0000313" key="10">
    <source>
        <dbReference type="EMBL" id="TCZ74137.1"/>
    </source>
</evidence>
<dbReference type="SUPFAM" id="SSF54534">
    <property type="entry name" value="FKBP-like"/>
    <property type="match status" value="1"/>
</dbReference>
<reference evidence="10 11" key="1">
    <citation type="submission" date="2019-03" db="EMBL/GenBank/DDBJ databases">
        <authorList>
            <person name="Kim M.K.M."/>
        </authorList>
    </citation>
    <scope>NUCLEOTIDE SEQUENCE [LARGE SCALE GENOMIC DNA]</scope>
    <source>
        <strain evidence="10 11">17J68-15</strain>
    </source>
</reference>
<keyword evidence="4 6" id="KW-0697">Rotamase</keyword>
<dbReference type="InterPro" id="IPR036944">
    <property type="entry name" value="PPIase_FKBP_N_sf"/>
</dbReference>
<protein>
    <recommendedName>
        <fullName evidence="7">Peptidyl-prolyl cis-trans isomerase</fullName>
        <ecNumber evidence="7">5.2.1.8</ecNumber>
    </recommendedName>
</protein>
<dbReference type="OrthoDB" id="9814548at2"/>
<dbReference type="Gene3D" id="3.10.50.40">
    <property type="match status" value="1"/>
</dbReference>
<dbReference type="Proteomes" id="UP000295164">
    <property type="component" value="Unassembled WGS sequence"/>
</dbReference>